<sequence length="219" mass="21910">MPCRRGASPCEDLEPVIRGSISCQFSGRATSGAAGAGAGAGACAGGAAMAVLRAKRALQALLLVSALAYMSLLLYQSVTANGYAQQGPGRPASSGAVLGAAPRAGAGKSLRQPQQAVNGDLEVAAAVVAADSNSLDPDPVTVPPLPSLPPPGGAGPGGGGLVPVSGPGVMTAATATSKPPTTTLQDIFVSVKTTRSYHRWRLPVIIKTWFQLAKEQVSE</sequence>
<feature type="compositionally biased region" description="Pro residues" evidence="8">
    <location>
        <begin position="140"/>
        <end position="153"/>
    </location>
</feature>
<dbReference type="GO" id="GO:0016020">
    <property type="term" value="C:membrane"/>
    <property type="evidence" value="ECO:0007669"/>
    <property type="project" value="UniProtKB-SubCell"/>
</dbReference>
<gene>
    <name evidence="11" type="ORF">KUF71_024517</name>
</gene>
<keyword evidence="6 9" id="KW-1133">Transmembrane helix</keyword>
<keyword evidence="4 9" id="KW-0812">Transmembrane</keyword>
<keyword evidence="2" id="KW-0328">Glycosyltransferase</keyword>
<keyword evidence="7 9" id="KW-0472">Membrane</keyword>
<dbReference type="GO" id="GO:0016757">
    <property type="term" value="F:glycosyltransferase activity"/>
    <property type="evidence" value="ECO:0007669"/>
    <property type="project" value="UniProtKB-KW"/>
</dbReference>
<evidence type="ECO:0000256" key="4">
    <source>
        <dbReference type="ARBA" id="ARBA00022692"/>
    </source>
</evidence>
<reference evidence="11" key="2">
    <citation type="journal article" date="2023" name="BMC Genomics">
        <title>Pest status, molecular evolution, and epigenetic factors derived from the genome assembly of Frankliniella fusca, a thysanopteran phytovirus vector.</title>
        <authorList>
            <person name="Catto M.A."/>
            <person name="Labadie P.E."/>
            <person name="Jacobson A.L."/>
            <person name="Kennedy G.G."/>
            <person name="Srinivasan R."/>
            <person name="Hunt B.G."/>
        </authorList>
    </citation>
    <scope>NUCLEOTIDE SEQUENCE</scope>
    <source>
        <strain evidence="11">PL_HMW_Pooled</strain>
    </source>
</reference>
<evidence type="ECO:0000256" key="1">
    <source>
        <dbReference type="ARBA" id="ARBA00004606"/>
    </source>
</evidence>
<comment type="caution">
    <text evidence="11">The sequence shown here is derived from an EMBL/GenBank/DDBJ whole genome shotgun (WGS) entry which is preliminary data.</text>
</comment>
<evidence type="ECO:0000256" key="8">
    <source>
        <dbReference type="SAM" id="MobiDB-lite"/>
    </source>
</evidence>
<proteinExistence type="predicted"/>
<protein>
    <submittedName>
        <fullName evidence="11">Fringe glycosyltransferase</fullName>
    </submittedName>
</protein>
<keyword evidence="12" id="KW-1185">Reference proteome</keyword>
<feature type="region of interest" description="Disordered" evidence="8">
    <location>
        <begin position="134"/>
        <end position="160"/>
    </location>
</feature>
<accession>A0AAE1H612</accession>
<evidence type="ECO:0000256" key="5">
    <source>
        <dbReference type="ARBA" id="ARBA00022968"/>
    </source>
</evidence>
<evidence type="ECO:0000256" key="3">
    <source>
        <dbReference type="ARBA" id="ARBA00022679"/>
    </source>
</evidence>
<keyword evidence="5" id="KW-0735">Signal-anchor</keyword>
<evidence type="ECO:0000313" key="11">
    <source>
        <dbReference type="EMBL" id="KAK3915218.1"/>
    </source>
</evidence>
<name>A0AAE1H612_9NEOP</name>
<dbReference type="InterPro" id="IPR003378">
    <property type="entry name" value="Fringe-like_glycosylTrfase"/>
</dbReference>
<evidence type="ECO:0000256" key="7">
    <source>
        <dbReference type="ARBA" id="ARBA00023136"/>
    </source>
</evidence>
<evidence type="ECO:0000256" key="2">
    <source>
        <dbReference type="ARBA" id="ARBA00022676"/>
    </source>
</evidence>
<feature type="transmembrane region" description="Helical" evidence="9">
    <location>
        <begin position="57"/>
        <end position="75"/>
    </location>
</feature>
<keyword evidence="3" id="KW-0808">Transferase</keyword>
<dbReference type="Gene3D" id="3.90.550.50">
    <property type="match status" value="1"/>
</dbReference>
<dbReference type="EMBL" id="JAHWGI010000413">
    <property type="protein sequence ID" value="KAK3915218.1"/>
    <property type="molecule type" value="Genomic_DNA"/>
</dbReference>
<organism evidence="11 12">
    <name type="scientific">Frankliniella fusca</name>
    <dbReference type="NCBI Taxonomy" id="407009"/>
    <lineage>
        <taxon>Eukaryota</taxon>
        <taxon>Metazoa</taxon>
        <taxon>Ecdysozoa</taxon>
        <taxon>Arthropoda</taxon>
        <taxon>Hexapoda</taxon>
        <taxon>Insecta</taxon>
        <taxon>Pterygota</taxon>
        <taxon>Neoptera</taxon>
        <taxon>Paraneoptera</taxon>
        <taxon>Thysanoptera</taxon>
        <taxon>Terebrantia</taxon>
        <taxon>Thripoidea</taxon>
        <taxon>Thripidae</taxon>
        <taxon>Frankliniella</taxon>
    </lineage>
</organism>
<comment type="subcellular location">
    <subcellularLocation>
        <location evidence="1">Membrane</location>
        <topology evidence="1">Single-pass type II membrane protein</topology>
    </subcellularLocation>
</comment>
<dbReference type="AlphaFoldDB" id="A0AAE1H612"/>
<evidence type="ECO:0000256" key="6">
    <source>
        <dbReference type="ARBA" id="ARBA00022989"/>
    </source>
</evidence>
<feature type="domain" description="Fringe-like glycosyltransferase" evidence="10">
    <location>
        <begin position="181"/>
        <end position="216"/>
    </location>
</feature>
<evidence type="ECO:0000256" key="9">
    <source>
        <dbReference type="SAM" id="Phobius"/>
    </source>
</evidence>
<evidence type="ECO:0000259" key="10">
    <source>
        <dbReference type="Pfam" id="PF02434"/>
    </source>
</evidence>
<evidence type="ECO:0000313" key="12">
    <source>
        <dbReference type="Proteomes" id="UP001219518"/>
    </source>
</evidence>
<reference evidence="11" key="1">
    <citation type="submission" date="2021-07" db="EMBL/GenBank/DDBJ databases">
        <authorList>
            <person name="Catto M.A."/>
            <person name="Jacobson A."/>
            <person name="Kennedy G."/>
            <person name="Labadie P."/>
            <person name="Hunt B.G."/>
            <person name="Srinivasan R."/>
        </authorList>
    </citation>
    <scope>NUCLEOTIDE SEQUENCE</scope>
    <source>
        <strain evidence="11">PL_HMW_Pooled</strain>
        <tissue evidence="11">Head</tissue>
    </source>
</reference>
<dbReference type="Pfam" id="PF02434">
    <property type="entry name" value="Fringe"/>
    <property type="match status" value="1"/>
</dbReference>
<dbReference type="Proteomes" id="UP001219518">
    <property type="component" value="Unassembled WGS sequence"/>
</dbReference>